<keyword evidence="1" id="KW-0812">Transmembrane</keyword>
<evidence type="ECO:0000256" key="1">
    <source>
        <dbReference type="SAM" id="Phobius"/>
    </source>
</evidence>
<sequence length="194" mass="22381">MHAAVVPWVDEIDEKGRAVSWYQTIFDLIDMRSFSNLWFWIALAVLWSTASHWVLGVPFDMVVRARRKGGQAAQDLHDMIGINTRRMLFIAQVSGLWLIGLTTFTMTILIVLGFFYDIEFAQAVFLLAAPMMLVWALSLSTARQIVADALEEEALYRRLGRHRMTVQGIGMVSIFITSMWGMWQNMQVFNLWMR</sequence>
<name>A0A1H8J5L8_9RHOB</name>
<dbReference type="EMBL" id="FOCO01000023">
    <property type="protein sequence ID" value="SEN75891.1"/>
    <property type="molecule type" value="Genomic_DNA"/>
</dbReference>
<proteinExistence type="predicted"/>
<dbReference type="STRING" id="1077947.SAMN05216227_102347"/>
<feature type="transmembrane region" description="Helical" evidence="1">
    <location>
        <begin position="122"/>
        <end position="143"/>
    </location>
</feature>
<accession>A0A1H8J5L8</accession>
<keyword evidence="1" id="KW-0472">Membrane</keyword>
<feature type="transmembrane region" description="Helical" evidence="1">
    <location>
        <begin position="37"/>
        <end position="59"/>
    </location>
</feature>
<evidence type="ECO:0000313" key="3">
    <source>
        <dbReference type="Proteomes" id="UP000183002"/>
    </source>
</evidence>
<protein>
    <recommendedName>
        <fullName evidence="4">Component of SufBCD complex</fullName>
    </recommendedName>
</protein>
<dbReference type="AlphaFoldDB" id="A0A1H8J5L8"/>
<reference evidence="2 3" key="1">
    <citation type="submission" date="2016-10" db="EMBL/GenBank/DDBJ databases">
        <authorList>
            <person name="de Groot N.N."/>
        </authorList>
    </citation>
    <scope>NUCLEOTIDE SEQUENCE [LARGE SCALE GENOMIC DNA]</scope>
    <source>
        <strain evidence="2 3">CGMCC 1.10836</strain>
    </source>
</reference>
<keyword evidence="1" id="KW-1133">Transmembrane helix</keyword>
<feature type="transmembrane region" description="Helical" evidence="1">
    <location>
        <begin position="164"/>
        <end position="183"/>
    </location>
</feature>
<organism evidence="2 3">
    <name type="scientific">Pseudorhodobacter antarcticus</name>
    <dbReference type="NCBI Taxonomy" id="1077947"/>
    <lineage>
        <taxon>Bacteria</taxon>
        <taxon>Pseudomonadati</taxon>
        <taxon>Pseudomonadota</taxon>
        <taxon>Alphaproteobacteria</taxon>
        <taxon>Rhodobacterales</taxon>
        <taxon>Paracoccaceae</taxon>
        <taxon>Pseudorhodobacter</taxon>
    </lineage>
</organism>
<evidence type="ECO:0000313" key="2">
    <source>
        <dbReference type="EMBL" id="SEN75891.1"/>
    </source>
</evidence>
<evidence type="ECO:0008006" key="4">
    <source>
        <dbReference type="Google" id="ProtNLM"/>
    </source>
</evidence>
<gene>
    <name evidence="2" type="ORF">SAMN05216227_102347</name>
</gene>
<feature type="transmembrane region" description="Helical" evidence="1">
    <location>
        <begin position="95"/>
        <end position="116"/>
    </location>
</feature>
<keyword evidence="3" id="KW-1185">Reference proteome</keyword>
<dbReference type="Proteomes" id="UP000183002">
    <property type="component" value="Unassembled WGS sequence"/>
</dbReference>